<dbReference type="Pfam" id="PF01668">
    <property type="entry name" value="SmpB"/>
    <property type="match status" value="1"/>
</dbReference>
<dbReference type="CDD" id="cd09294">
    <property type="entry name" value="SmpB"/>
    <property type="match status" value="1"/>
</dbReference>
<keyword evidence="2 3" id="KW-0694">RNA-binding</keyword>
<evidence type="ECO:0000256" key="1">
    <source>
        <dbReference type="ARBA" id="ARBA00022490"/>
    </source>
</evidence>
<gene>
    <name evidence="3" type="primary">smpB</name>
    <name evidence="5" type="ORF">SAMN05216326_10267</name>
</gene>
<reference evidence="6" key="1">
    <citation type="submission" date="2016-10" db="EMBL/GenBank/DDBJ databases">
        <authorList>
            <person name="Varghese N."/>
            <person name="Submissions S."/>
        </authorList>
    </citation>
    <scope>NUCLEOTIDE SEQUENCE [LARGE SCALE GENOMIC DNA]</scope>
    <source>
        <strain evidence="6">Nm71</strain>
    </source>
</reference>
<proteinExistence type="inferred from homology"/>
<evidence type="ECO:0000256" key="3">
    <source>
        <dbReference type="HAMAP-Rule" id="MF_00023"/>
    </source>
</evidence>
<comment type="function">
    <text evidence="3">Required for rescue of stalled ribosomes mediated by trans-translation. Binds to transfer-messenger RNA (tmRNA), required for stable association of tmRNA with ribosomes. tmRNA and SmpB together mimic tRNA shape, replacing the anticodon stem-loop with SmpB. tmRNA is encoded by the ssrA gene; the 2 termini fold to resemble tRNA(Ala) and it encodes a 'tag peptide', a short internal open reading frame. During trans-translation Ala-aminoacylated tmRNA acts like a tRNA, entering the A-site of stalled ribosomes, displacing the stalled mRNA. The ribosome then switches to translate the ORF on the tmRNA; the nascent peptide is terminated with the 'tag peptide' encoded by the tmRNA and targeted for degradation. The ribosome is freed to recommence translation, which seems to be the essential function of trans-translation.</text>
</comment>
<dbReference type="HAMAP" id="MF_00023">
    <property type="entry name" value="SmpB"/>
    <property type="match status" value="1"/>
</dbReference>
<dbReference type="NCBIfam" id="TIGR00086">
    <property type="entry name" value="smpB"/>
    <property type="match status" value="1"/>
</dbReference>
<name>A0A1H9YNG5_9PROT</name>
<evidence type="ECO:0000256" key="4">
    <source>
        <dbReference type="SAM" id="MobiDB-lite"/>
    </source>
</evidence>
<feature type="region of interest" description="Disordered" evidence="4">
    <location>
        <begin position="147"/>
        <end position="171"/>
    </location>
</feature>
<dbReference type="SUPFAM" id="SSF74982">
    <property type="entry name" value="Small protein B (SmpB)"/>
    <property type="match status" value="1"/>
</dbReference>
<dbReference type="InterPro" id="IPR023620">
    <property type="entry name" value="SmpB"/>
</dbReference>
<dbReference type="Gene3D" id="2.40.280.10">
    <property type="match status" value="1"/>
</dbReference>
<feature type="compositionally biased region" description="Basic and acidic residues" evidence="4">
    <location>
        <begin position="150"/>
        <end position="171"/>
    </location>
</feature>
<dbReference type="PANTHER" id="PTHR30308">
    <property type="entry name" value="TMRNA-BINDING COMPONENT OF TRANS-TRANSLATION TAGGING COMPLEX"/>
    <property type="match status" value="1"/>
</dbReference>
<dbReference type="GO" id="GO:0005829">
    <property type="term" value="C:cytosol"/>
    <property type="evidence" value="ECO:0007669"/>
    <property type="project" value="TreeGrafter"/>
</dbReference>
<organism evidence="5 6">
    <name type="scientific">Nitrosomonas marina</name>
    <dbReference type="NCBI Taxonomy" id="917"/>
    <lineage>
        <taxon>Bacteria</taxon>
        <taxon>Pseudomonadati</taxon>
        <taxon>Pseudomonadota</taxon>
        <taxon>Betaproteobacteria</taxon>
        <taxon>Nitrosomonadales</taxon>
        <taxon>Nitrosomonadaceae</taxon>
        <taxon>Nitrosomonas</taxon>
    </lineage>
</organism>
<dbReference type="InterPro" id="IPR000037">
    <property type="entry name" value="SsrA-bd_prot"/>
</dbReference>
<dbReference type="PANTHER" id="PTHR30308:SF2">
    <property type="entry name" value="SSRA-BINDING PROTEIN"/>
    <property type="match status" value="1"/>
</dbReference>
<dbReference type="AlphaFoldDB" id="A0A1H9YNG5"/>
<keyword evidence="6" id="KW-1185">Reference proteome</keyword>
<dbReference type="GO" id="GO:0003723">
    <property type="term" value="F:RNA binding"/>
    <property type="evidence" value="ECO:0007669"/>
    <property type="project" value="UniProtKB-UniRule"/>
</dbReference>
<dbReference type="NCBIfam" id="NF003843">
    <property type="entry name" value="PRK05422.1"/>
    <property type="match status" value="1"/>
</dbReference>
<dbReference type="EMBL" id="FOIA01000002">
    <property type="protein sequence ID" value="SES70041.1"/>
    <property type="molecule type" value="Genomic_DNA"/>
</dbReference>
<accession>A0A1H9YNG5</accession>
<evidence type="ECO:0000313" key="5">
    <source>
        <dbReference type="EMBL" id="SES70041.1"/>
    </source>
</evidence>
<dbReference type="InterPro" id="IPR020081">
    <property type="entry name" value="SsrA-bd_prot_CS"/>
</dbReference>
<keyword evidence="1 3" id="KW-0963">Cytoplasm</keyword>
<dbReference type="GO" id="GO:0070930">
    <property type="term" value="P:trans-translation-dependent protein tagging"/>
    <property type="evidence" value="ECO:0007669"/>
    <property type="project" value="TreeGrafter"/>
</dbReference>
<dbReference type="PROSITE" id="PS01317">
    <property type="entry name" value="SSRP"/>
    <property type="match status" value="1"/>
</dbReference>
<comment type="subcellular location">
    <subcellularLocation>
        <location evidence="3">Cytoplasm</location>
    </subcellularLocation>
    <text evidence="3">The tmRNA-SmpB complex associates with stalled 70S ribosomes.</text>
</comment>
<protein>
    <recommendedName>
        <fullName evidence="3">SsrA-binding protein</fullName>
    </recommendedName>
    <alternativeName>
        <fullName evidence="3">Small protein B</fullName>
    </alternativeName>
</protein>
<dbReference type="GO" id="GO:0070929">
    <property type="term" value="P:trans-translation"/>
    <property type="evidence" value="ECO:0007669"/>
    <property type="project" value="UniProtKB-UniRule"/>
</dbReference>
<sequence length="171" mass="20205">MRSITEKLIKYTKFKEQSPFLINCMSIIHNKKAFHDYFIEEKYEAGIVLEGWEVKAIRAGRVQLKEAYIIIRNGELYLIGCHISPLKTASTHILPDPVRTRKLLLHLEEIKRLIGKIERAGYTLIPLDMHYKTGRIKLEIGLAKGKKQHDKRETEKQKEWERERQRLIRAK</sequence>
<evidence type="ECO:0000256" key="2">
    <source>
        <dbReference type="ARBA" id="ARBA00022884"/>
    </source>
</evidence>
<comment type="similarity">
    <text evidence="3">Belongs to the SmpB family.</text>
</comment>
<dbReference type="Proteomes" id="UP000199345">
    <property type="component" value="Unassembled WGS sequence"/>
</dbReference>
<evidence type="ECO:0000313" key="6">
    <source>
        <dbReference type="Proteomes" id="UP000199345"/>
    </source>
</evidence>